<dbReference type="EMBL" id="SPHZ02000006">
    <property type="protein sequence ID" value="KAF0913993.1"/>
    <property type="molecule type" value="Genomic_DNA"/>
</dbReference>
<dbReference type="OrthoDB" id="643280at2759"/>
<evidence type="ECO:0000256" key="8">
    <source>
        <dbReference type="SAM" id="Phobius"/>
    </source>
</evidence>
<dbReference type="PANTHER" id="PTHR47974:SF19">
    <property type="entry name" value="RECEPTOR-LIKE SERINE_THREONINE-PROTEIN KINASE"/>
    <property type="match status" value="1"/>
</dbReference>
<dbReference type="PROSITE" id="PS00107">
    <property type="entry name" value="PROTEIN_KINASE_ATP"/>
    <property type="match status" value="1"/>
</dbReference>
<accession>A0A6G1DQP5</accession>
<evidence type="ECO:0000256" key="4">
    <source>
        <dbReference type="ARBA" id="ARBA00022989"/>
    </source>
</evidence>
<dbReference type="GO" id="GO:0005524">
    <property type="term" value="F:ATP binding"/>
    <property type="evidence" value="ECO:0007669"/>
    <property type="project" value="UniProtKB-UniRule"/>
</dbReference>
<dbReference type="InterPro" id="IPR003609">
    <property type="entry name" value="Pan_app"/>
</dbReference>
<dbReference type="GO" id="GO:0004672">
    <property type="term" value="F:protein kinase activity"/>
    <property type="evidence" value="ECO:0007669"/>
    <property type="project" value="InterPro"/>
</dbReference>
<keyword evidence="5 8" id="KW-0472">Membrane</keyword>
<gene>
    <name evidence="11" type="ORF">E2562_026376</name>
</gene>
<feature type="domain" description="Protein kinase" evidence="9">
    <location>
        <begin position="144"/>
        <end position="468"/>
    </location>
</feature>
<proteinExistence type="predicted"/>
<dbReference type="FunFam" id="1.10.510.10:FF:000384">
    <property type="entry name" value="G-type lectin S-receptor-like serine/threonine-protein kinase"/>
    <property type="match status" value="1"/>
</dbReference>
<evidence type="ECO:0000313" key="12">
    <source>
        <dbReference type="Proteomes" id="UP000479710"/>
    </source>
</evidence>
<evidence type="ECO:0000313" key="11">
    <source>
        <dbReference type="EMBL" id="KAF0913993.1"/>
    </source>
</evidence>
<evidence type="ECO:0000256" key="6">
    <source>
        <dbReference type="ARBA" id="ARBA00023157"/>
    </source>
</evidence>
<dbReference type="InterPro" id="IPR000858">
    <property type="entry name" value="S_locus_glycoprot_dom"/>
</dbReference>
<dbReference type="SMART" id="SM00473">
    <property type="entry name" value="PAN_AP"/>
    <property type="match status" value="1"/>
</dbReference>
<dbReference type="Pfam" id="PF00954">
    <property type="entry name" value="S_locus_glycop"/>
    <property type="match status" value="1"/>
</dbReference>
<dbReference type="Gene3D" id="1.10.510.10">
    <property type="entry name" value="Transferase(Phosphotransferase) domain 1"/>
    <property type="match status" value="1"/>
</dbReference>
<feature type="domain" description="Apple" evidence="10">
    <location>
        <begin position="83"/>
        <end position="165"/>
    </location>
</feature>
<keyword evidence="3" id="KW-0732">Signal</keyword>
<protein>
    <recommendedName>
        <fullName evidence="13">Protein kinase domain-containing protein</fullName>
    </recommendedName>
</protein>
<keyword evidence="7" id="KW-0547">Nucleotide-binding</keyword>
<keyword evidence="4 8" id="KW-1133">Transmembrane helix</keyword>
<dbReference type="Pfam" id="PF00069">
    <property type="entry name" value="Pkinase"/>
    <property type="match status" value="1"/>
</dbReference>
<dbReference type="AlphaFoldDB" id="A0A6G1DQP5"/>
<dbReference type="Gene3D" id="3.30.200.20">
    <property type="entry name" value="Phosphorylase Kinase, domain 1"/>
    <property type="match status" value="1"/>
</dbReference>
<dbReference type="PROSITE" id="PS50011">
    <property type="entry name" value="PROTEIN_KINASE_DOM"/>
    <property type="match status" value="1"/>
</dbReference>
<dbReference type="SUPFAM" id="SSF56112">
    <property type="entry name" value="Protein kinase-like (PK-like)"/>
    <property type="match status" value="1"/>
</dbReference>
<dbReference type="CDD" id="cd01098">
    <property type="entry name" value="PAN_AP_plant"/>
    <property type="match status" value="1"/>
</dbReference>
<keyword evidence="7" id="KW-0067">ATP-binding</keyword>
<dbReference type="Proteomes" id="UP000479710">
    <property type="component" value="Unassembled WGS sequence"/>
</dbReference>
<name>A0A6G1DQP5_9ORYZ</name>
<dbReference type="PROSITE" id="PS50948">
    <property type="entry name" value="PAN"/>
    <property type="match status" value="1"/>
</dbReference>
<dbReference type="GO" id="GO:0048544">
    <property type="term" value="P:recognition of pollen"/>
    <property type="evidence" value="ECO:0007669"/>
    <property type="project" value="InterPro"/>
</dbReference>
<evidence type="ECO:0000256" key="3">
    <source>
        <dbReference type="ARBA" id="ARBA00022729"/>
    </source>
</evidence>
<dbReference type="Pfam" id="PF08276">
    <property type="entry name" value="PAN_2"/>
    <property type="match status" value="1"/>
</dbReference>
<evidence type="ECO:0000256" key="2">
    <source>
        <dbReference type="ARBA" id="ARBA00022692"/>
    </source>
</evidence>
<dbReference type="InterPro" id="IPR000719">
    <property type="entry name" value="Prot_kinase_dom"/>
</dbReference>
<comment type="caution">
    <text evidence="11">The sequence shown here is derived from an EMBL/GenBank/DDBJ whole genome shotgun (WGS) entry which is preliminary data.</text>
</comment>
<dbReference type="InterPro" id="IPR011009">
    <property type="entry name" value="Kinase-like_dom_sf"/>
</dbReference>
<reference evidence="11 12" key="1">
    <citation type="submission" date="2019-11" db="EMBL/GenBank/DDBJ databases">
        <title>Whole genome sequence of Oryza granulata.</title>
        <authorList>
            <person name="Li W."/>
        </authorList>
    </citation>
    <scope>NUCLEOTIDE SEQUENCE [LARGE SCALE GENOMIC DNA]</scope>
    <source>
        <strain evidence="12">cv. Menghai</strain>
        <tissue evidence="11">Leaf</tissue>
    </source>
</reference>
<evidence type="ECO:0000256" key="5">
    <source>
        <dbReference type="ARBA" id="ARBA00023136"/>
    </source>
</evidence>
<evidence type="ECO:0000256" key="1">
    <source>
        <dbReference type="ARBA" id="ARBA00004167"/>
    </source>
</evidence>
<evidence type="ECO:0000259" key="10">
    <source>
        <dbReference type="PROSITE" id="PS50948"/>
    </source>
</evidence>
<feature type="binding site" evidence="7">
    <location>
        <position position="266"/>
    </location>
    <ligand>
        <name>ATP</name>
        <dbReference type="ChEBI" id="CHEBI:30616"/>
    </ligand>
</feature>
<organism evidence="11 12">
    <name type="scientific">Oryza meyeriana var. granulata</name>
    <dbReference type="NCBI Taxonomy" id="110450"/>
    <lineage>
        <taxon>Eukaryota</taxon>
        <taxon>Viridiplantae</taxon>
        <taxon>Streptophyta</taxon>
        <taxon>Embryophyta</taxon>
        <taxon>Tracheophyta</taxon>
        <taxon>Spermatophyta</taxon>
        <taxon>Magnoliopsida</taxon>
        <taxon>Liliopsida</taxon>
        <taxon>Poales</taxon>
        <taxon>Poaceae</taxon>
        <taxon>BOP clade</taxon>
        <taxon>Oryzoideae</taxon>
        <taxon>Oryzeae</taxon>
        <taxon>Oryzinae</taxon>
        <taxon>Oryza</taxon>
        <taxon>Oryza meyeriana</taxon>
    </lineage>
</organism>
<keyword evidence="6" id="KW-1015">Disulfide bond</keyword>
<dbReference type="PANTHER" id="PTHR47974">
    <property type="entry name" value="OS07G0415500 PROTEIN"/>
    <property type="match status" value="1"/>
</dbReference>
<dbReference type="InterPro" id="IPR017441">
    <property type="entry name" value="Protein_kinase_ATP_BS"/>
</dbReference>
<evidence type="ECO:0000256" key="7">
    <source>
        <dbReference type="PROSITE-ProRule" id="PRU10141"/>
    </source>
</evidence>
<feature type="transmembrane region" description="Helical" evidence="8">
    <location>
        <begin position="188"/>
        <end position="211"/>
    </location>
</feature>
<evidence type="ECO:0000259" key="9">
    <source>
        <dbReference type="PROSITE" id="PS50011"/>
    </source>
</evidence>
<evidence type="ECO:0008006" key="13">
    <source>
        <dbReference type="Google" id="ProtNLM"/>
    </source>
</evidence>
<keyword evidence="2 8" id="KW-0812">Transmembrane</keyword>
<sequence length="494" mass="53906">MANSGKHKYTYVNDEEEVRYSFQWLLHWATPTSQCDVYAVCGAFGLCDVASSQYCRCFPGFGPATSPPGDWSGGCARRTTLRCVEGAAPSPDGFLPVQNVKLPSNYFSAADAGIPGDCASACLSNSSCTAYAYNDGRLVWHGDLRNVQQLPTGAAGASTLFLRLAAADLAALAAGANTHGSRTRNLSAILAAASSLALLMILCLFFVLAWLRRRRERTIRHEGSLLVFTHGYLARCTKNFSHKLGMGSFGSVYRGTLPDRTGVAMKRLEGSAQGEKQFRAESFGRLDWRARYRIMAGVARGLTYLHEQCQERIVHCDVKPEKILLDEGFRPKVADFGMAKLIGRDFSRALTTTRGTLGYLAPEWFLGMPVTPKADVFSYGMTLLELISGRRNRDGGGSARAGGCYFPLWAAARVGEGRLLEVLDERLQGEADMEELGRACNVACWCIQQTEEVRPTMGQVVQVLEGSLGVGVAPVPRYLEQFCVVDSSCTFELD</sequence>
<comment type="subcellular location">
    <subcellularLocation>
        <location evidence="1">Membrane</location>
        <topology evidence="1">Single-pass membrane protein</topology>
    </subcellularLocation>
</comment>
<keyword evidence="12" id="KW-1185">Reference proteome</keyword>
<dbReference type="GO" id="GO:0016020">
    <property type="term" value="C:membrane"/>
    <property type="evidence" value="ECO:0007669"/>
    <property type="project" value="UniProtKB-SubCell"/>
</dbReference>